<dbReference type="Proteomes" id="UP000678393">
    <property type="component" value="Unassembled WGS sequence"/>
</dbReference>
<keyword evidence="3" id="KW-0698">rRNA processing</keyword>
<feature type="compositionally biased region" description="Acidic residues" evidence="7">
    <location>
        <begin position="92"/>
        <end position="106"/>
    </location>
</feature>
<feature type="region of interest" description="Disordered" evidence="7">
    <location>
        <begin position="61"/>
        <end position="134"/>
    </location>
</feature>
<dbReference type="PIRSF" id="PIRSF017300">
    <property type="entry name" value="snoRNP_Mpp10"/>
    <property type="match status" value="1"/>
</dbReference>
<reference evidence="8" key="1">
    <citation type="submission" date="2021-04" db="EMBL/GenBank/DDBJ databases">
        <authorList>
            <consortium name="Molecular Ecology Group"/>
        </authorList>
    </citation>
    <scope>NUCLEOTIDE SEQUENCE</scope>
</reference>
<dbReference type="AlphaFoldDB" id="A0A8S3Z9Y8"/>
<dbReference type="GO" id="GO:0034457">
    <property type="term" value="C:Mpp10 complex"/>
    <property type="evidence" value="ECO:0007669"/>
    <property type="project" value="InterPro"/>
</dbReference>
<feature type="compositionally biased region" description="Acidic residues" evidence="7">
    <location>
        <begin position="123"/>
        <end position="134"/>
    </location>
</feature>
<organism evidence="8 9">
    <name type="scientific">Candidula unifasciata</name>
    <dbReference type="NCBI Taxonomy" id="100452"/>
    <lineage>
        <taxon>Eukaryota</taxon>
        <taxon>Metazoa</taxon>
        <taxon>Spiralia</taxon>
        <taxon>Lophotrochozoa</taxon>
        <taxon>Mollusca</taxon>
        <taxon>Gastropoda</taxon>
        <taxon>Heterobranchia</taxon>
        <taxon>Euthyneura</taxon>
        <taxon>Panpulmonata</taxon>
        <taxon>Eupulmonata</taxon>
        <taxon>Stylommatophora</taxon>
        <taxon>Helicina</taxon>
        <taxon>Helicoidea</taxon>
        <taxon>Geomitridae</taxon>
        <taxon>Candidula</taxon>
    </lineage>
</organism>
<sequence>KTMPNSSLHLMLRSLFLSSERCNGGLPPFIQGIDSEQTFQQLELRNVLTLPVCTKEVVKISSEKHPDKSRDKNQNIKQKNTAPVDLGSAGDDSQESDESGDSEEESAMLNSIKKRLAEKSAGEDEIEDFSVDEDELDFDFQLDNEISKSVSDDEDDGINIKGVRRKLPDKLVKKRVSVVDDKFFKLSEAEQFLDSEDLKEEKRKKKEERGKDKTVEEDDDDDEEGEDDGEDIDIFGELDSDDDAQGAKYGDFFDPPDDASAAEASNEKANRSQSDLDDSELNPEDENVASSDDDDEEEEEEVNDEEEVNEEEEMSADEQEMSDNAEELSNDEGEMSDVDEEESVAETKGDKKKKTKESTKTASTLKENDKKVTFSNDLLQSDDETEKPLDAKSPARKSTFELKQEKLQAKAREMEEQSLKEASWELTGEVSSSKRPENSLLDTVLDFQHTAKAAPVITDETTKSLEDYIKQRIRDKTFDDVERKEKPKEDVFEFKKRIVLDQEKSKLSLGELYEQEFVKQQQTETDEVKADPECEKIEKELNKLFHQLDALSNYRYTPMRPGTEVKIIVNTPAITMEEVAPVATADSELLAPEEVYGKKKGELKAADERSATDKKRALRQKKKDKRERKKAKESREKVVAKLKPGLGNKHSKVKALKQLEQISKVDKNITLIKGDQKKTSSTTFFTQLQEEVQTNAKSKKAAKDKKKKVVDASKLML</sequence>
<feature type="compositionally biased region" description="Basic residues" evidence="7">
    <location>
        <begin position="616"/>
        <end position="632"/>
    </location>
</feature>
<feature type="non-terminal residue" evidence="8">
    <location>
        <position position="1"/>
    </location>
</feature>
<feature type="compositionally biased region" description="Basic residues" evidence="7">
    <location>
        <begin position="697"/>
        <end position="708"/>
    </location>
</feature>
<dbReference type="InterPro" id="IPR012173">
    <property type="entry name" value="Mpp10"/>
</dbReference>
<proteinExistence type="inferred from homology"/>
<comment type="subcellular location">
    <subcellularLocation>
        <location evidence="1">Nucleus</location>
        <location evidence="1">Nucleolus</location>
    </subcellularLocation>
</comment>
<keyword evidence="5" id="KW-0687">Ribonucleoprotein</keyword>
<feature type="region of interest" description="Disordered" evidence="7">
    <location>
        <begin position="692"/>
        <end position="717"/>
    </location>
</feature>
<evidence type="ECO:0000256" key="3">
    <source>
        <dbReference type="ARBA" id="ARBA00022552"/>
    </source>
</evidence>
<feature type="compositionally biased region" description="Basic and acidic residues" evidence="7">
    <location>
        <begin position="61"/>
        <end position="74"/>
    </location>
</feature>
<dbReference type="EMBL" id="CAJHNH020002223">
    <property type="protein sequence ID" value="CAG5125999.1"/>
    <property type="molecule type" value="Genomic_DNA"/>
</dbReference>
<feature type="region of interest" description="Disordered" evidence="7">
    <location>
        <begin position="195"/>
        <end position="403"/>
    </location>
</feature>
<evidence type="ECO:0000256" key="2">
    <source>
        <dbReference type="ARBA" id="ARBA00022517"/>
    </source>
</evidence>
<name>A0A8S3Z9Y8_9EUPU</name>
<keyword evidence="4" id="KW-0539">Nucleus</keyword>
<dbReference type="PANTHER" id="PTHR17039:SF0">
    <property type="entry name" value="U3 SMALL NUCLEOLAR RIBONUCLEOPROTEIN PROTEIN MPP10"/>
    <property type="match status" value="1"/>
</dbReference>
<feature type="compositionally biased region" description="Acidic residues" evidence="7">
    <location>
        <begin position="275"/>
        <end position="344"/>
    </location>
</feature>
<evidence type="ECO:0000313" key="8">
    <source>
        <dbReference type="EMBL" id="CAG5125999.1"/>
    </source>
</evidence>
<feature type="compositionally biased region" description="Basic and acidic residues" evidence="7">
    <location>
        <begin position="600"/>
        <end position="615"/>
    </location>
</feature>
<evidence type="ECO:0000313" key="9">
    <source>
        <dbReference type="Proteomes" id="UP000678393"/>
    </source>
</evidence>
<feature type="compositionally biased region" description="Acidic residues" evidence="7">
    <location>
        <begin position="215"/>
        <end position="244"/>
    </location>
</feature>
<evidence type="ECO:0000256" key="7">
    <source>
        <dbReference type="SAM" id="MobiDB-lite"/>
    </source>
</evidence>
<dbReference type="GO" id="GO:0032040">
    <property type="term" value="C:small-subunit processome"/>
    <property type="evidence" value="ECO:0007669"/>
    <property type="project" value="TreeGrafter"/>
</dbReference>
<comment type="caution">
    <text evidence="8">The sequence shown here is derived from an EMBL/GenBank/DDBJ whole genome shotgun (WGS) entry which is preliminary data.</text>
</comment>
<dbReference type="Pfam" id="PF04006">
    <property type="entry name" value="Mpp10"/>
    <property type="match status" value="1"/>
</dbReference>
<accession>A0A8S3Z9Y8</accession>
<dbReference type="GO" id="GO:0005732">
    <property type="term" value="C:sno(s)RNA-containing ribonucleoprotein complex"/>
    <property type="evidence" value="ECO:0007669"/>
    <property type="project" value="InterPro"/>
</dbReference>
<keyword evidence="9" id="KW-1185">Reference proteome</keyword>
<evidence type="ECO:0000256" key="6">
    <source>
        <dbReference type="ARBA" id="ARBA00029455"/>
    </source>
</evidence>
<comment type="similarity">
    <text evidence="6">Belongs to the MPP10 family.</text>
</comment>
<evidence type="ECO:0000256" key="1">
    <source>
        <dbReference type="ARBA" id="ARBA00004604"/>
    </source>
</evidence>
<evidence type="ECO:0000256" key="4">
    <source>
        <dbReference type="ARBA" id="ARBA00023242"/>
    </source>
</evidence>
<dbReference type="GO" id="GO:0006364">
    <property type="term" value="P:rRNA processing"/>
    <property type="evidence" value="ECO:0007669"/>
    <property type="project" value="UniProtKB-KW"/>
</dbReference>
<protein>
    <submittedName>
        <fullName evidence="8">Uncharacterized protein</fullName>
    </submittedName>
</protein>
<keyword evidence="2" id="KW-0690">Ribosome biogenesis</keyword>
<evidence type="ECO:0000256" key="5">
    <source>
        <dbReference type="ARBA" id="ARBA00023274"/>
    </source>
</evidence>
<dbReference type="PANTHER" id="PTHR17039">
    <property type="entry name" value="U3 SMALL NUCLEOLAR RIBONUCLEOPROTEIN PROTEIN MPP10"/>
    <property type="match status" value="1"/>
</dbReference>
<gene>
    <name evidence="8" type="ORF">CUNI_LOCUS11557</name>
</gene>
<feature type="region of interest" description="Disordered" evidence="7">
    <location>
        <begin position="600"/>
        <end position="639"/>
    </location>
</feature>
<dbReference type="OrthoDB" id="445326at2759"/>